<dbReference type="Proteomes" id="UP001597051">
    <property type="component" value="Unassembled WGS sequence"/>
</dbReference>
<comment type="cofactor">
    <cofactor evidence="1">
        <name>Fe(2+)</name>
        <dbReference type="ChEBI" id="CHEBI:29033"/>
    </cofactor>
</comment>
<keyword evidence="1" id="KW-0472">Membrane</keyword>
<dbReference type="EC" id="1.13.11.63" evidence="1"/>
<reference evidence="3" key="1">
    <citation type="journal article" date="2019" name="Int. J. Syst. Evol. Microbiol.">
        <title>The Global Catalogue of Microorganisms (GCM) 10K type strain sequencing project: providing services to taxonomists for standard genome sequencing and annotation.</title>
        <authorList>
            <consortium name="The Broad Institute Genomics Platform"/>
            <consortium name="The Broad Institute Genome Sequencing Center for Infectious Disease"/>
            <person name="Wu L."/>
            <person name="Ma J."/>
        </authorList>
    </citation>
    <scope>NUCLEOTIDE SEQUENCE [LARGE SCALE GENOMIC DNA]</scope>
    <source>
        <strain evidence="3">CECT 7649</strain>
    </source>
</reference>
<evidence type="ECO:0000256" key="1">
    <source>
        <dbReference type="HAMAP-Rule" id="MF_02093"/>
    </source>
</evidence>
<dbReference type="NCBIfam" id="TIGR03753">
    <property type="entry name" value="blh_monoox"/>
    <property type="match status" value="1"/>
</dbReference>
<dbReference type="InterPro" id="IPR022270">
    <property type="entry name" value="Blh_diox"/>
</dbReference>
<keyword evidence="3" id="KW-1185">Reference proteome</keyword>
<keyword evidence="1" id="KW-1133">Transmembrane helix</keyword>
<comment type="subcellular location">
    <subcellularLocation>
        <location evidence="1">Cell membrane</location>
        <topology evidence="1">Multi-pass membrane protein</topology>
    </subcellularLocation>
</comment>
<keyword evidence="1" id="KW-0479">Metal-binding</keyword>
<feature type="transmembrane region" description="Helical" evidence="1">
    <location>
        <begin position="114"/>
        <end position="134"/>
    </location>
</feature>
<comment type="catalytic activity">
    <reaction evidence="1">
        <text>all-trans-beta-carotene + O2 = 2 all-trans-retinal</text>
        <dbReference type="Rhea" id="RHEA:32887"/>
        <dbReference type="ChEBI" id="CHEBI:15379"/>
        <dbReference type="ChEBI" id="CHEBI:17579"/>
        <dbReference type="ChEBI" id="CHEBI:17898"/>
        <dbReference type="EC" id="1.13.11.63"/>
    </reaction>
</comment>
<comment type="caution">
    <text evidence="2">The sequence shown here is derived from an EMBL/GenBank/DDBJ whole genome shotgun (WGS) entry which is preliminary data.</text>
</comment>
<dbReference type="EMBL" id="JBHTIZ010000010">
    <property type="protein sequence ID" value="MFD0983474.1"/>
    <property type="molecule type" value="Genomic_DNA"/>
</dbReference>
<keyword evidence="1" id="KW-1003">Cell membrane</keyword>
<comment type="function">
    <text evidence="1">Catalyzes the cleavage of beta-carotene at its central double bond (15,15') to yield two molecules of all-trans-retinal.</text>
</comment>
<feature type="transmembrane region" description="Helical" evidence="1">
    <location>
        <begin position="65"/>
        <end position="94"/>
    </location>
</feature>
<feature type="transmembrane region" description="Helical" evidence="1">
    <location>
        <begin position="239"/>
        <end position="261"/>
    </location>
</feature>
<sequence length="294" mass="34844">MTNYSNYAIIASFFGLWINSYLSTIGQLCVGFILIFTFGILHGANDLELIKIVNTKGKTLHFYKVLLYYVAIVLSGAILFYIIPWLALSLFILVSGYHFGEQQWNEKLKLANRWVKFFFQMIYGLIILFLIFLFHDKEVYTIILAITSIGVPIYSFFLILKILLFLFILFIVFLYFINEEFKNFIFKELFYLIVFTILFKVSSLIWGFALYFIFWHSIPSIMNQMKFLYGEVSFENFKIYFRSAFFYWIVSLVGIALLYFILKDQKIFNALFFSFLASITFPHVLVILKMFEKK</sequence>
<feature type="transmembrane region" description="Helical" evidence="1">
    <location>
        <begin position="189"/>
        <end position="218"/>
    </location>
</feature>
<comment type="caution">
    <text evidence="1">Lacks conserved residue(s) required for the propagation of feature annotation.</text>
</comment>
<evidence type="ECO:0000313" key="2">
    <source>
        <dbReference type="EMBL" id="MFD0983474.1"/>
    </source>
</evidence>
<organism evidence="2 3">
    <name type="scientific">Flavobacterium myungsuense</name>
    <dbReference type="NCBI Taxonomy" id="651823"/>
    <lineage>
        <taxon>Bacteria</taxon>
        <taxon>Pseudomonadati</taxon>
        <taxon>Bacteroidota</taxon>
        <taxon>Flavobacteriia</taxon>
        <taxon>Flavobacteriales</taxon>
        <taxon>Flavobacteriaceae</taxon>
        <taxon>Flavobacterium</taxon>
    </lineage>
</organism>
<keyword evidence="1" id="KW-0812">Transmembrane</keyword>
<feature type="transmembrane region" description="Helical" evidence="1">
    <location>
        <begin position="154"/>
        <end position="177"/>
    </location>
</feature>
<accession>A0ABW3J082</accession>
<protein>
    <recommendedName>
        <fullName evidence="1">Probable beta-carotene 15,15'-dioxygenase</fullName>
        <ecNumber evidence="1">1.13.11.63</ecNumber>
    </recommendedName>
</protein>
<comment type="similarity">
    <text evidence="1">Belongs to the Brp/Blh beta-carotene diooxygenase family.</text>
</comment>
<keyword evidence="1" id="KW-0408">Iron</keyword>
<dbReference type="Pfam" id="PF15461">
    <property type="entry name" value="BCD"/>
    <property type="match status" value="1"/>
</dbReference>
<feature type="transmembrane region" description="Helical" evidence="1">
    <location>
        <begin position="267"/>
        <end position="288"/>
    </location>
</feature>
<name>A0ABW3J082_9FLAO</name>
<keyword evidence="1" id="KW-0223">Dioxygenase</keyword>
<proteinExistence type="inferred from homology"/>
<evidence type="ECO:0000313" key="3">
    <source>
        <dbReference type="Proteomes" id="UP001597051"/>
    </source>
</evidence>
<gene>
    <name evidence="2" type="ORF">ACFQ0S_03190</name>
</gene>
<dbReference type="HAMAP" id="MF_02093">
    <property type="entry name" value="Beta_carotene_diox"/>
    <property type="match status" value="1"/>
</dbReference>
<dbReference type="RefSeq" id="WP_379753548.1">
    <property type="nucleotide sequence ID" value="NZ_JBHSYB010000008.1"/>
</dbReference>
<feature type="transmembrane region" description="Helical" evidence="1">
    <location>
        <begin position="20"/>
        <end position="44"/>
    </location>
</feature>
<keyword evidence="1" id="KW-0560">Oxidoreductase</keyword>